<evidence type="ECO:0000256" key="1">
    <source>
        <dbReference type="ARBA" id="ARBA00006974"/>
    </source>
</evidence>
<proteinExistence type="inferred from homology"/>
<reference evidence="2 3" key="1">
    <citation type="journal article" date="2017" name="Nat. Commun.">
        <title>Genome assembly with in vitro proximity ligation data and whole-genome triplication in lettuce.</title>
        <authorList>
            <person name="Reyes-Chin-Wo S."/>
            <person name="Wang Z."/>
            <person name="Yang X."/>
            <person name="Kozik A."/>
            <person name="Arikit S."/>
            <person name="Song C."/>
            <person name="Xia L."/>
            <person name="Froenicke L."/>
            <person name="Lavelle D.O."/>
            <person name="Truco M.J."/>
            <person name="Xia R."/>
            <person name="Zhu S."/>
            <person name="Xu C."/>
            <person name="Xu H."/>
            <person name="Xu X."/>
            <person name="Cox K."/>
            <person name="Korf I."/>
            <person name="Meyers B.C."/>
            <person name="Michelmore R.W."/>
        </authorList>
    </citation>
    <scope>NUCLEOTIDE SEQUENCE [LARGE SCALE GENOMIC DNA]</scope>
    <source>
        <strain evidence="3">cv. Salinas</strain>
        <tissue evidence="2">Seedlings</tissue>
    </source>
</reference>
<comment type="caution">
    <text evidence="2">The sequence shown here is derived from an EMBL/GenBank/DDBJ whole genome shotgun (WGS) entry which is preliminary data.</text>
</comment>
<evidence type="ECO:0008006" key="4">
    <source>
        <dbReference type="Google" id="ProtNLM"/>
    </source>
</evidence>
<dbReference type="InterPro" id="IPR003676">
    <property type="entry name" value="SAUR_fam"/>
</dbReference>
<protein>
    <recommendedName>
        <fullName evidence="4">Small auxin-up RNA</fullName>
    </recommendedName>
</protein>
<sequence>MGIHMPRIIQGRQILQRSLSNGTRTTKRIYRKGILQFMLESMKRSDLLRETEEEFGYAHSMGGLTIPCCEQTFFDIATRLGAF</sequence>
<gene>
    <name evidence="2" type="ORF">LSAT_V11C200067770</name>
</gene>
<dbReference type="EMBL" id="NBSK02000002">
    <property type="protein sequence ID" value="KAJ0223513.1"/>
    <property type="molecule type" value="Genomic_DNA"/>
</dbReference>
<organism evidence="2 3">
    <name type="scientific">Lactuca sativa</name>
    <name type="common">Garden lettuce</name>
    <dbReference type="NCBI Taxonomy" id="4236"/>
    <lineage>
        <taxon>Eukaryota</taxon>
        <taxon>Viridiplantae</taxon>
        <taxon>Streptophyta</taxon>
        <taxon>Embryophyta</taxon>
        <taxon>Tracheophyta</taxon>
        <taxon>Spermatophyta</taxon>
        <taxon>Magnoliopsida</taxon>
        <taxon>eudicotyledons</taxon>
        <taxon>Gunneridae</taxon>
        <taxon>Pentapetalae</taxon>
        <taxon>asterids</taxon>
        <taxon>campanulids</taxon>
        <taxon>Asterales</taxon>
        <taxon>Asteraceae</taxon>
        <taxon>Cichorioideae</taxon>
        <taxon>Cichorieae</taxon>
        <taxon>Lactucinae</taxon>
        <taxon>Lactuca</taxon>
    </lineage>
</organism>
<evidence type="ECO:0000313" key="3">
    <source>
        <dbReference type="Proteomes" id="UP000235145"/>
    </source>
</evidence>
<dbReference type="Proteomes" id="UP000235145">
    <property type="component" value="Unassembled WGS sequence"/>
</dbReference>
<dbReference type="PANTHER" id="PTHR31929">
    <property type="entry name" value="SAUR-LIKE AUXIN-RESPONSIVE PROTEIN FAMILY-RELATED"/>
    <property type="match status" value="1"/>
</dbReference>
<keyword evidence="3" id="KW-1185">Reference proteome</keyword>
<dbReference type="AlphaFoldDB" id="A0A9R1WGP4"/>
<evidence type="ECO:0000313" key="2">
    <source>
        <dbReference type="EMBL" id="KAJ0223513.1"/>
    </source>
</evidence>
<dbReference type="Pfam" id="PF02519">
    <property type="entry name" value="Auxin_inducible"/>
    <property type="match status" value="1"/>
</dbReference>
<comment type="similarity">
    <text evidence="1">Belongs to the ARG7 family.</text>
</comment>
<name>A0A9R1WGP4_LACSA</name>
<accession>A0A9R1WGP4</accession>
<dbReference type="GO" id="GO:0009733">
    <property type="term" value="P:response to auxin"/>
    <property type="evidence" value="ECO:0007669"/>
    <property type="project" value="InterPro"/>
</dbReference>